<dbReference type="SUPFAM" id="SSF51735">
    <property type="entry name" value="NAD(P)-binding Rossmann-fold domains"/>
    <property type="match status" value="1"/>
</dbReference>
<name>A0A382PR64_9ZZZZ</name>
<evidence type="ECO:0008006" key="2">
    <source>
        <dbReference type="Google" id="ProtNLM"/>
    </source>
</evidence>
<accession>A0A382PR64</accession>
<reference evidence="1" key="1">
    <citation type="submission" date="2018-05" db="EMBL/GenBank/DDBJ databases">
        <authorList>
            <person name="Lanie J.A."/>
            <person name="Ng W.-L."/>
            <person name="Kazmierczak K.M."/>
            <person name="Andrzejewski T.M."/>
            <person name="Davidsen T.M."/>
            <person name="Wayne K.J."/>
            <person name="Tettelin H."/>
            <person name="Glass J.I."/>
            <person name="Rusch D."/>
            <person name="Podicherti R."/>
            <person name="Tsui H.-C.T."/>
            <person name="Winkler M.E."/>
        </authorList>
    </citation>
    <scope>NUCLEOTIDE SEQUENCE</scope>
</reference>
<dbReference type="Gene3D" id="3.40.50.720">
    <property type="entry name" value="NAD(P)-binding Rossmann-like Domain"/>
    <property type="match status" value="1"/>
</dbReference>
<dbReference type="EMBL" id="UINC01108896">
    <property type="protein sequence ID" value="SVC75337.1"/>
    <property type="molecule type" value="Genomic_DNA"/>
</dbReference>
<gene>
    <name evidence="1" type="ORF">METZ01_LOCUS328191</name>
</gene>
<evidence type="ECO:0000313" key="1">
    <source>
        <dbReference type="EMBL" id="SVC75337.1"/>
    </source>
</evidence>
<feature type="non-terminal residue" evidence="1">
    <location>
        <position position="47"/>
    </location>
</feature>
<dbReference type="AlphaFoldDB" id="A0A382PR64"/>
<proteinExistence type="predicted"/>
<organism evidence="1">
    <name type="scientific">marine metagenome</name>
    <dbReference type="NCBI Taxonomy" id="408172"/>
    <lineage>
        <taxon>unclassified sequences</taxon>
        <taxon>metagenomes</taxon>
        <taxon>ecological metagenomes</taxon>
    </lineage>
</organism>
<sequence>MDRVRWGLLSTADINKEIIPAIRASNRSSLVAVASRNQETATAYAKK</sequence>
<protein>
    <recommendedName>
        <fullName evidence="2">Gfo/Idh/MocA-like oxidoreductase N-terminal domain-containing protein</fullName>
    </recommendedName>
</protein>
<dbReference type="InterPro" id="IPR036291">
    <property type="entry name" value="NAD(P)-bd_dom_sf"/>
</dbReference>